<dbReference type="Proteomes" id="UP000199423">
    <property type="component" value="Unassembled WGS sequence"/>
</dbReference>
<evidence type="ECO:0000259" key="1">
    <source>
        <dbReference type="Pfam" id="PF04073"/>
    </source>
</evidence>
<accession>A0A1I7NU39</accession>
<dbReference type="STRING" id="51670.SAMN04488557_3574"/>
<name>A0A1I7NU39_9HYPH</name>
<evidence type="ECO:0000313" key="3">
    <source>
        <dbReference type="Proteomes" id="UP000199423"/>
    </source>
</evidence>
<sequence>MSIAPSLQKYLEGRDVRYDVVTHEPTMRSSATAEAGGIAEDNLAKGVLIRRKDGYVLAIIPTSCHVSLDALGMWLQQPVGLASEDEVATVFADCALGAIPPVAGAYGLQAVMDDSLEGFDDIYFESGDHRTLVRLKGREFHRLMADVPHAHIGARNH</sequence>
<organism evidence="2 3">
    <name type="scientific">Hyphomicrobium facile</name>
    <dbReference type="NCBI Taxonomy" id="51670"/>
    <lineage>
        <taxon>Bacteria</taxon>
        <taxon>Pseudomonadati</taxon>
        <taxon>Pseudomonadota</taxon>
        <taxon>Alphaproteobacteria</taxon>
        <taxon>Hyphomicrobiales</taxon>
        <taxon>Hyphomicrobiaceae</taxon>
        <taxon>Hyphomicrobium</taxon>
    </lineage>
</organism>
<dbReference type="EMBL" id="FPCH01000003">
    <property type="protein sequence ID" value="SFV38171.1"/>
    <property type="molecule type" value="Genomic_DNA"/>
</dbReference>
<dbReference type="GO" id="GO:0002161">
    <property type="term" value="F:aminoacyl-tRNA deacylase activity"/>
    <property type="evidence" value="ECO:0007669"/>
    <property type="project" value="InterPro"/>
</dbReference>
<dbReference type="Pfam" id="PF04073">
    <property type="entry name" value="tRNA_edit"/>
    <property type="match status" value="1"/>
</dbReference>
<dbReference type="Gene3D" id="3.90.960.10">
    <property type="entry name" value="YbaK/aminoacyl-tRNA synthetase-associated domain"/>
    <property type="match status" value="1"/>
</dbReference>
<dbReference type="AlphaFoldDB" id="A0A1I7NU39"/>
<evidence type="ECO:0000313" key="2">
    <source>
        <dbReference type="EMBL" id="SFV38171.1"/>
    </source>
</evidence>
<dbReference type="CDD" id="cd04332">
    <property type="entry name" value="YbaK_like"/>
    <property type="match status" value="1"/>
</dbReference>
<feature type="domain" description="YbaK/aminoacyl-tRNA synthetase-associated" evidence="1">
    <location>
        <begin position="23"/>
        <end position="142"/>
    </location>
</feature>
<reference evidence="3" key="1">
    <citation type="submission" date="2016-10" db="EMBL/GenBank/DDBJ databases">
        <authorList>
            <person name="Varghese N."/>
            <person name="Submissions S."/>
        </authorList>
    </citation>
    <scope>NUCLEOTIDE SEQUENCE [LARGE SCALE GENOMIC DNA]</scope>
    <source>
        <strain evidence="3">DSM 1565</strain>
    </source>
</reference>
<protein>
    <submittedName>
        <fullName evidence="2">Ala-tRNA(Pro) deacylase</fullName>
    </submittedName>
</protein>
<dbReference type="InterPro" id="IPR036754">
    <property type="entry name" value="YbaK/aa-tRNA-synt-asso_dom_sf"/>
</dbReference>
<gene>
    <name evidence="2" type="ORF">SAMN04488557_3574</name>
</gene>
<dbReference type="OrthoDB" id="9786549at2"/>
<dbReference type="InterPro" id="IPR007214">
    <property type="entry name" value="YbaK/aa-tRNA-synth-assoc-dom"/>
</dbReference>
<proteinExistence type="predicted"/>
<keyword evidence="3" id="KW-1185">Reference proteome</keyword>
<dbReference type="SUPFAM" id="SSF55826">
    <property type="entry name" value="YbaK/ProRS associated domain"/>
    <property type="match status" value="1"/>
</dbReference>